<evidence type="ECO:0000313" key="2">
    <source>
        <dbReference type="EMBL" id="MBI3014542.1"/>
    </source>
</evidence>
<dbReference type="Gene3D" id="3.40.50.11890">
    <property type="match status" value="1"/>
</dbReference>
<dbReference type="Pfam" id="PF06050">
    <property type="entry name" value="HGD-D"/>
    <property type="match status" value="1"/>
</dbReference>
<dbReference type="EMBL" id="JACPSX010000102">
    <property type="protein sequence ID" value="MBI3014542.1"/>
    <property type="molecule type" value="Genomic_DNA"/>
</dbReference>
<organism evidence="2 3">
    <name type="scientific">Tectimicrobiota bacterium</name>
    <dbReference type="NCBI Taxonomy" id="2528274"/>
    <lineage>
        <taxon>Bacteria</taxon>
        <taxon>Pseudomonadati</taxon>
        <taxon>Nitrospinota/Tectimicrobiota group</taxon>
        <taxon>Candidatus Tectimicrobiota</taxon>
    </lineage>
</organism>
<proteinExistence type="inferred from homology"/>
<evidence type="ECO:0000313" key="3">
    <source>
        <dbReference type="Proteomes" id="UP000741360"/>
    </source>
</evidence>
<protein>
    <submittedName>
        <fullName evidence="2">2-hydroxyacyl-CoA dehydratase</fullName>
    </submittedName>
</protein>
<dbReference type="Gene3D" id="3.40.50.11900">
    <property type="match status" value="1"/>
</dbReference>
<comment type="similarity">
    <text evidence="1">Belongs to the FldB/FldC dehydratase alpha/beta subunit family.</text>
</comment>
<dbReference type="PANTHER" id="PTHR30548">
    <property type="entry name" value="2-HYDROXYGLUTARYL-COA DEHYDRATASE, D-COMPONENT-RELATED"/>
    <property type="match status" value="1"/>
</dbReference>
<gene>
    <name evidence="2" type="ORF">HYY65_05665</name>
</gene>
<name>A0A932M047_UNCTE</name>
<sequence length="413" mass="47528">MTTTAPKKKGRALNSSYEAAIVLKEYWEGAARHRAEGRPVAWVSGNVPIELFWALGIYPVYPENYSAVCASIQRAQELCEEAEERGYSIDLCSYSRVNLGIVLGKGVDHPDLPYGGLPRPDMLVTTRIPCLPQVKWWEVVREFFDIPMFVVDATMVDLPIRESQRQHYLGQIRELIPCLEKKLGVRFQEDTFLETLKLSDRAAEIWLELLDLRTAVPSPVGSREMCGNVFPLVAMLGNPRTIEFFTHLRDEAKQCVQEGKGALENERIRLGWDNIPMWYNLKFFSDVEDRNAIFTYETYLRYVWGGRMDLNDPWTAFADKHLDVWLNYSINQRVRTLLHDIVKFKLDGLVFHQNRSCKRFSMGQRDLAQVIQENLGVSSLFIESDMADPRAYAEAPTRVKMEAFLEMLEGKKS</sequence>
<dbReference type="Proteomes" id="UP000741360">
    <property type="component" value="Unassembled WGS sequence"/>
</dbReference>
<accession>A0A932M047</accession>
<evidence type="ECO:0000256" key="1">
    <source>
        <dbReference type="ARBA" id="ARBA00005806"/>
    </source>
</evidence>
<dbReference type="PANTHER" id="PTHR30548:SF2">
    <property type="entry name" value="2-HYDROXYACYL-COA DEHYDRATASE,D-COMPONENT"/>
    <property type="match status" value="1"/>
</dbReference>
<dbReference type="InterPro" id="IPR010327">
    <property type="entry name" value="FldB/FldC_alpha/beta"/>
</dbReference>
<dbReference type="AlphaFoldDB" id="A0A932M047"/>
<comment type="caution">
    <text evidence="2">The sequence shown here is derived from an EMBL/GenBank/DDBJ whole genome shotgun (WGS) entry which is preliminary data.</text>
</comment>
<reference evidence="2" key="1">
    <citation type="submission" date="2020-07" db="EMBL/GenBank/DDBJ databases">
        <title>Huge and variable diversity of episymbiotic CPR bacteria and DPANN archaea in groundwater ecosystems.</title>
        <authorList>
            <person name="He C.Y."/>
            <person name="Keren R."/>
            <person name="Whittaker M."/>
            <person name="Farag I.F."/>
            <person name="Doudna J."/>
            <person name="Cate J.H.D."/>
            <person name="Banfield J.F."/>
        </authorList>
    </citation>
    <scope>NUCLEOTIDE SEQUENCE</scope>
    <source>
        <strain evidence="2">NC_groundwater_717_Ag_S-0.2um_59_8</strain>
    </source>
</reference>